<dbReference type="OrthoDB" id="5761036at2"/>
<gene>
    <name evidence="1" type="ORF">BI198_12025</name>
</gene>
<evidence type="ECO:0000313" key="1">
    <source>
        <dbReference type="EMBL" id="OEY70210.1"/>
    </source>
</evidence>
<dbReference type="STRING" id="1628148.BI198_12025"/>
<keyword evidence="2" id="KW-1185">Reference proteome</keyword>
<dbReference type="AlphaFoldDB" id="A0A1E7Q7X2"/>
<name>A0A1E7Q7X2_9GAMM</name>
<reference evidence="2" key="1">
    <citation type="submission" date="2016-09" db="EMBL/GenBank/DDBJ databases">
        <authorList>
            <person name="Wan X."/>
            <person name="Hou S."/>
        </authorList>
    </citation>
    <scope>NUCLEOTIDE SEQUENCE [LARGE SCALE GENOMIC DNA]</scope>
    <source>
        <strain evidence="2">KH87</strain>
    </source>
</reference>
<dbReference type="Proteomes" id="UP000242258">
    <property type="component" value="Unassembled WGS sequence"/>
</dbReference>
<sequence length="351" mass="37906">MAEFYMTARTQRASEIFASDPDLLARFNQLNHSSSNDLLLSGKPYLTSCRPNDTLIAQQMFAMPPAVQQRIAQTYLHYEDYTLPLAQTIDEHIKPVMDRIELHGLPAVAATLSLASEHSSALQKALIKYQVALEELHQSNLVKRGVSGARARGGYNSVIAAKEAAVRLAHSELITRFQGQLNRYAALNKASRTKTSLANVNRSINVATHGRDMNGTSAGSQRTAKTLQVTSSQQVMALNNYARYTRVLGNGAIVLDAGFRVNKVMDAHSSGRDATRVAISEGAGLSASIATGAIIGKTAISIGIGLAVGPVGWVIIIGTGIYAGYQLSKTSDEFAKEYSGVTYDRIMRMSK</sequence>
<dbReference type="RefSeq" id="WP_070049764.1">
    <property type="nucleotide sequence ID" value="NZ_CBCSDO010000008.1"/>
</dbReference>
<comment type="caution">
    <text evidence="1">The sequence shown here is derived from an EMBL/GenBank/DDBJ whole genome shotgun (WGS) entry which is preliminary data.</text>
</comment>
<organism evidence="1 2">
    <name type="scientific">Rheinheimera salexigens</name>
    <dbReference type="NCBI Taxonomy" id="1628148"/>
    <lineage>
        <taxon>Bacteria</taxon>
        <taxon>Pseudomonadati</taxon>
        <taxon>Pseudomonadota</taxon>
        <taxon>Gammaproteobacteria</taxon>
        <taxon>Chromatiales</taxon>
        <taxon>Chromatiaceae</taxon>
        <taxon>Rheinheimera</taxon>
    </lineage>
</organism>
<evidence type="ECO:0000313" key="2">
    <source>
        <dbReference type="Proteomes" id="UP000242258"/>
    </source>
</evidence>
<accession>A0A1E7Q7X2</accession>
<proteinExistence type="predicted"/>
<dbReference type="EMBL" id="MKEK01000001">
    <property type="protein sequence ID" value="OEY70210.1"/>
    <property type="molecule type" value="Genomic_DNA"/>
</dbReference>
<protein>
    <submittedName>
        <fullName evidence="1">Uncharacterized protein</fullName>
    </submittedName>
</protein>